<keyword evidence="13" id="KW-1185">Reference proteome</keyword>
<keyword evidence="12" id="KW-0966">Cell projection</keyword>
<dbReference type="Pfam" id="PF02050">
    <property type="entry name" value="FliJ"/>
    <property type="match status" value="1"/>
</dbReference>
<keyword evidence="10" id="KW-1006">Bacterial flagellum protein export</keyword>
<comment type="caution">
    <text evidence="12">The sequence shown here is derived from an EMBL/GenBank/DDBJ whole genome shotgun (WGS) entry which is preliminary data.</text>
</comment>
<dbReference type="InterPro" id="IPR053716">
    <property type="entry name" value="Flag_assembly_chemotaxis_eff"/>
</dbReference>
<evidence type="ECO:0000256" key="7">
    <source>
        <dbReference type="ARBA" id="ARBA00022795"/>
    </source>
</evidence>
<keyword evidence="4" id="KW-0813">Transport</keyword>
<evidence type="ECO:0000256" key="8">
    <source>
        <dbReference type="ARBA" id="ARBA00022927"/>
    </source>
</evidence>
<keyword evidence="6" id="KW-0145">Chemotaxis</keyword>
<evidence type="ECO:0000256" key="6">
    <source>
        <dbReference type="ARBA" id="ARBA00022500"/>
    </source>
</evidence>
<keyword evidence="5" id="KW-1003">Cell membrane</keyword>
<evidence type="ECO:0000256" key="4">
    <source>
        <dbReference type="ARBA" id="ARBA00022448"/>
    </source>
</evidence>
<evidence type="ECO:0000313" key="13">
    <source>
        <dbReference type="Proteomes" id="UP000636579"/>
    </source>
</evidence>
<dbReference type="InterPro" id="IPR012823">
    <property type="entry name" value="Flagell_FliJ"/>
</dbReference>
<dbReference type="Proteomes" id="UP000636579">
    <property type="component" value="Unassembled WGS sequence"/>
</dbReference>
<evidence type="ECO:0000256" key="5">
    <source>
        <dbReference type="ARBA" id="ARBA00022475"/>
    </source>
</evidence>
<evidence type="ECO:0000256" key="1">
    <source>
        <dbReference type="ARBA" id="ARBA00004413"/>
    </source>
</evidence>
<dbReference type="EMBL" id="JADBEE010000001">
    <property type="protein sequence ID" value="MBE1514460.1"/>
    <property type="molecule type" value="Genomic_DNA"/>
</dbReference>
<evidence type="ECO:0000256" key="10">
    <source>
        <dbReference type="ARBA" id="ARBA00023225"/>
    </source>
</evidence>
<proteinExistence type="inferred from homology"/>
<accession>A0ABR9J649</accession>
<evidence type="ECO:0000256" key="11">
    <source>
        <dbReference type="SAM" id="Coils"/>
    </source>
</evidence>
<evidence type="ECO:0000313" key="12">
    <source>
        <dbReference type="EMBL" id="MBE1514460.1"/>
    </source>
</evidence>
<evidence type="ECO:0000256" key="9">
    <source>
        <dbReference type="ARBA" id="ARBA00023136"/>
    </source>
</evidence>
<comment type="subcellular location">
    <subcellularLocation>
        <location evidence="1">Cell membrane</location>
        <topology evidence="1">Peripheral membrane protein</topology>
        <orientation evidence="1">Cytoplasmic side</orientation>
    </subcellularLocation>
</comment>
<comment type="similarity">
    <text evidence="2">Belongs to the FliJ family.</text>
</comment>
<name>A0ABR9J649_9MICC</name>
<keyword evidence="12" id="KW-0969">Cilium</keyword>
<feature type="coiled-coil region" evidence="11">
    <location>
        <begin position="73"/>
        <end position="133"/>
    </location>
</feature>
<keyword evidence="12" id="KW-0282">Flagellum</keyword>
<dbReference type="Gene3D" id="1.10.287.1700">
    <property type="match status" value="1"/>
</dbReference>
<keyword evidence="9" id="KW-0472">Membrane</keyword>
<protein>
    <recommendedName>
        <fullName evidence="3">Flagellar FliJ protein</fullName>
    </recommendedName>
</protein>
<dbReference type="RefSeq" id="WP_192591208.1">
    <property type="nucleotide sequence ID" value="NZ_JADBEE010000001.1"/>
</dbReference>
<keyword evidence="8" id="KW-0653">Protein transport</keyword>
<keyword evidence="7" id="KW-1005">Bacterial flagellum biogenesis</keyword>
<evidence type="ECO:0000256" key="2">
    <source>
        <dbReference type="ARBA" id="ARBA00010004"/>
    </source>
</evidence>
<gene>
    <name evidence="12" type="ORF">H4W26_001215</name>
</gene>
<organism evidence="12 13">
    <name type="scientific">Nesterenkonia halotolerans</name>
    <dbReference type="NCBI Taxonomy" id="225325"/>
    <lineage>
        <taxon>Bacteria</taxon>
        <taxon>Bacillati</taxon>
        <taxon>Actinomycetota</taxon>
        <taxon>Actinomycetes</taxon>
        <taxon>Micrococcales</taxon>
        <taxon>Micrococcaceae</taxon>
        <taxon>Nesterenkonia</taxon>
    </lineage>
</organism>
<sequence length="141" mass="15116">MSRGFGLAGLKRLRDLREAGAAGKLAVANADLSRGRRRAQQVSETAAASQEDVATGADLLAMTAARASNRSMLTEVQAHLASLQATADQAEAEHHEARRDAVIVEKLEQRHAMAAVRAELSAEQARLDEAAQRGHQGRRRA</sequence>
<reference evidence="12 13" key="1">
    <citation type="submission" date="2020-10" db="EMBL/GenBank/DDBJ databases">
        <title>Sequencing the genomes of 1000 actinobacteria strains.</title>
        <authorList>
            <person name="Klenk H.-P."/>
        </authorList>
    </citation>
    <scope>NUCLEOTIDE SEQUENCE [LARGE SCALE GENOMIC DNA]</scope>
    <source>
        <strain evidence="12 13">DSM 15474</strain>
    </source>
</reference>
<keyword evidence="11" id="KW-0175">Coiled coil</keyword>
<evidence type="ECO:0000256" key="3">
    <source>
        <dbReference type="ARBA" id="ARBA00020392"/>
    </source>
</evidence>